<dbReference type="EMBL" id="CP015005">
    <property type="protein sequence ID" value="AMS42851.1"/>
    <property type="molecule type" value="Genomic_DNA"/>
</dbReference>
<protein>
    <submittedName>
        <fullName evidence="2">Uncharacterized protein</fullName>
    </submittedName>
</protein>
<name>A0AAC8YRC8_AMIAI</name>
<organism evidence="2 3">
    <name type="scientific">Aminobacter aminovorans</name>
    <name type="common">Chelatobacter heintzii</name>
    <dbReference type="NCBI Taxonomy" id="83263"/>
    <lineage>
        <taxon>Bacteria</taxon>
        <taxon>Pseudomonadati</taxon>
        <taxon>Pseudomonadota</taxon>
        <taxon>Alphaproteobacteria</taxon>
        <taxon>Hyphomicrobiales</taxon>
        <taxon>Phyllobacteriaceae</taxon>
        <taxon>Aminobacter</taxon>
    </lineage>
</organism>
<accession>A0AAC8YRC8</accession>
<proteinExistence type="predicted"/>
<reference evidence="2 3" key="1">
    <citation type="submission" date="2016-03" db="EMBL/GenBank/DDBJ databases">
        <title>Complete genome of Aminobacter aminovorans KCTC 2477.</title>
        <authorList>
            <person name="Kim K.M."/>
        </authorList>
    </citation>
    <scope>NUCLEOTIDE SEQUENCE [LARGE SCALE GENOMIC DNA]</scope>
    <source>
        <strain evidence="2 3">KCTC 2477</strain>
    </source>
</reference>
<evidence type="ECO:0000313" key="2">
    <source>
        <dbReference type="EMBL" id="AMS42851.1"/>
    </source>
</evidence>
<keyword evidence="1" id="KW-0732">Signal</keyword>
<sequence>MQAFARCCAAVAFALLALSVMTAPASAHRAASGWNYPPACCHGDIEHGECQAIPEKSVKENGGGWSIVLEPGDHRKVTHHNRYFVPYGSEIPSSDGNYHICLHPTEEHENCFFVPPGEM</sequence>
<feature type="chain" id="PRO_5042271247" evidence="1">
    <location>
        <begin position="28"/>
        <end position="119"/>
    </location>
</feature>
<evidence type="ECO:0000313" key="3">
    <source>
        <dbReference type="Proteomes" id="UP000075755"/>
    </source>
</evidence>
<dbReference type="AlphaFoldDB" id="A0AAC8YRC8"/>
<feature type="signal peptide" evidence="1">
    <location>
        <begin position="1"/>
        <end position="27"/>
    </location>
</feature>
<evidence type="ECO:0000256" key="1">
    <source>
        <dbReference type="SAM" id="SignalP"/>
    </source>
</evidence>
<gene>
    <name evidence="2" type="ORF">AA2016_3933</name>
</gene>
<dbReference type="Proteomes" id="UP000075755">
    <property type="component" value="Chromosome"/>
</dbReference>
<dbReference type="KEGG" id="aak:AA2016_3933"/>